<name>A0A179FKM6_METCM</name>
<sequence length="278" mass="30099">MADYPSPYSTSPAPSSVYPGSEKMTGTSTPLTEQSEPPLDSKPDTQADTSSTTEVPLRLPKSQQDPQNDPIQIPKIMTDISFTEDPAVLARGLEGKCVDEFGNILEWDGTVLGRVQGDLPSMVGRSVSNDGRIRDAAGDLAGHVSENYINSAPSQEDHSNKRLKIDHTGTIYDQDGSVVGRMKDHSKENNSTSAPADGCARCRERETSSDRHNENKSDAPPAQEDAKTDGAANVNVPPHRTATPSPSDIYLDVKSTHDGIQLIIKIPTVFNRDHHNSR</sequence>
<dbReference type="KEGG" id="pchm:VFPPC_07529"/>
<protein>
    <submittedName>
        <fullName evidence="2">LEA domain-containing protein</fullName>
    </submittedName>
</protein>
<reference evidence="2 3" key="1">
    <citation type="journal article" date="2016" name="PLoS Pathog.">
        <title>Biosynthesis of antibiotic leucinostatins in bio-control fungus Purpureocillium lilacinum and their inhibition on phytophthora revealed by genome mining.</title>
        <authorList>
            <person name="Wang G."/>
            <person name="Liu Z."/>
            <person name="Lin R."/>
            <person name="Li E."/>
            <person name="Mao Z."/>
            <person name="Ling J."/>
            <person name="Yang Y."/>
            <person name="Yin W.B."/>
            <person name="Xie B."/>
        </authorList>
    </citation>
    <scope>NUCLEOTIDE SEQUENCE [LARGE SCALE GENOMIC DNA]</scope>
    <source>
        <strain evidence="2">170</strain>
    </source>
</reference>
<evidence type="ECO:0000313" key="3">
    <source>
        <dbReference type="Proteomes" id="UP000078397"/>
    </source>
</evidence>
<feature type="compositionally biased region" description="Basic and acidic residues" evidence="1">
    <location>
        <begin position="200"/>
        <end position="217"/>
    </location>
</feature>
<dbReference type="Pfam" id="PF12396">
    <property type="entry name" value="DUF3659"/>
    <property type="match status" value="1"/>
</dbReference>
<evidence type="ECO:0000313" key="2">
    <source>
        <dbReference type="EMBL" id="OAQ65898.1"/>
    </source>
</evidence>
<feature type="compositionally biased region" description="Basic and acidic residues" evidence="1">
    <location>
        <begin position="155"/>
        <end position="167"/>
    </location>
</feature>
<gene>
    <name evidence="2" type="ORF">VFPPC_07529</name>
</gene>
<keyword evidence="3" id="KW-1185">Reference proteome</keyword>
<feature type="compositionally biased region" description="Polar residues" evidence="1">
    <location>
        <begin position="24"/>
        <end position="35"/>
    </location>
</feature>
<evidence type="ECO:0000256" key="1">
    <source>
        <dbReference type="SAM" id="MobiDB-lite"/>
    </source>
</evidence>
<dbReference type="RefSeq" id="XP_018142985.1">
    <property type="nucleotide sequence ID" value="XM_018286370.1"/>
</dbReference>
<accession>A0A179FKM6</accession>
<feature type="region of interest" description="Disordered" evidence="1">
    <location>
        <begin position="150"/>
        <end position="249"/>
    </location>
</feature>
<organism evidence="2 3">
    <name type="scientific">Pochonia chlamydosporia 170</name>
    <dbReference type="NCBI Taxonomy" id="1380566"/>
    <lineage>
        <taxon>Eukaryota</taxon>
        <taxon>Fungi</taxon>
        <taxon>Dikarya</taxon>
        <taxon>Ascomycota</taxon>
        <taxon>Pezizomycotina</taxon>
        <taxon>Sordariomycetes</taxon>
        <taxon>Hypocreomycetidae</taxon>
        <taxon>Hypocreales</taxon>
        <taxon>Clavicipitaceae</taxon>
        <taxon>Pochonia</taxon>
    </lineage>
</organism>
<proteinExistence type="predicted"/>
<feature type="region of interest" description="Disordered" evidence="1">
    <location>
        <begin position="1"/>
        <end position="74"/>
    </location>
</feature>
<dbReference type="AlphaFoldDB" id="A0A179FKM6"/>
<dbReference type="Proteomes" id="UP000078397">
    <property type="component" value="Unassembled WGS sequence"/>
</dbReference>
<feature type="compositionally biased region" description="Low complexity" evidence="1">
    <location>
        <begin position="63"/>
        <end position="74"/>
    </location>
</feature>
<dbReference type="EMBL" id="LSBJ02000004">
    <property type="protein sequence ID" value="OAQ65898.1"/>
    <property type="molecule type" value="Genomic_DNA"/>
</dbReference>
<comment type="caution">
    <text evidence="2">The sequence shown here is derived from an EMBL/GenBank/DDBJ whole genome shotgun (WGS) entry which is preliminary data.</text>
</comment>
<feature type="compositionally biased region" description="Low complexity" evidence="1">
    <location>
        <begin position="1"/>
        <end position="19"/>
    </location>
</feature>
<dbReference type="InterPro" id="IPR022124">
    <property type="entry name" value="DUF3659"/>
</dbReference>
<dbReference type="OrthoDB" id="3946749at2759"/>
<dbReference type="GeneID" id="28850364"/>